<reference evidence="2 3" key="1">
    <citation type="submission" date="2018-11" db="EMBL/GenBank/DDBJ databases">
        <title>Novel bacteria species description.</title>
        <authorList>
            <person name="Han J.-H."/>
        </authorList>
    </citation>
    <scope>NUCLEOTIDE SEQUENCE [LARGE SCALE GENOMIC DNA]</scope>
    <source>
        <strain evidence="2 3">KCTC23259</strain>
    </source>
</reference>
<name>A0AAE3H5J6_9BACT</name>
<sequence length="77" mass="9223">MFKFIFLILLLLVFVAPLRRFLFWLIVGRQIVKEQKKYHQPSAPIRPEGEIKVEYKPNRNDRPSDNGGQYVDYEEVK</sequence>
<dbReference type="RefSeq" id="WP_255038277.1">
    <property type="nucleotide sequence ID" value="NZ_RJUF01000174.1"/>
</dbReference>
<dbReference type="AlphaFoldDB" id="A0AAE3H5J6"/>
<comment type="caution">
    <text evidence="2">The sequence shown here is derived from an EMBL/GenBank/DDBJ whole genome shotgun (WGS) entry which is preliminary data.</text>
</comment>
<dbReference type="EMBL" id="RJUF01000174">
    <property type="protein sequence ID" value="MCP9764585.1"/>
    <property type="molecule type" value="Genomic_DNA"/>
</dbReference>
<gene>
    <name evidence="2" type="ORF">EGI31_16720</name>
</gene>
<accession>A0AAE3H5J6</accession>
<protein>
    <submittedName>
        <fullName evidence="2">DUF4834 domain-containing protein</fullName>
    </submittedName>
</protein>
<evidence type="ECO:0000313" key="2">
    <source>
        <dbReference type="EMBL" id="MCP9764585.1"/>
    </source>
</evidence>
<feature type="region of interest" description="Disordered" evidence="1">
    <location>
        <begin position="54"/>
        <end position="77"/>
    </location>
</feature>
<dbReference type="Proteomes" id="UP001204144">
    <property type="component" value="Unassembled WGS sequence"/>
</dbReference>
<evidence type="ECO:0000313" key="3">
    <source>
        <dbReference type="Proteomes" id="UP001204144"/>
    </source>
</evidence>
<evidence type="ECO:0000256" key="1">
    <source>
        <dbReference type="SAM" id="MobiDB-lite"/>
    </source>
</evidence>
<keyword evidence="3" id="KW-1185">Reference proteome</keyword>
<feature type="compositionally biased region" description="Basic and acidic residues" evidence="1">
    <location>
        <begin position="54"/>
        <end position="64"/>
    </location>
</feature>
<proteinExistence type="predicted"/>
<organism evidence="2 3">
    <name type="scientific">Lacihabitans soyangensis</name>
    <dbReference type="NCBI Taxonomy" id="869394"/>
    <lineage>
        <taxon>Bacteria</taxon>
        <taxon>Pseudomonadati</taxon>
        <taxon>Bacteroidota</taxon>
        <taxon>Cytophagia</taxon>
        <taxon>Cytophagales</taxon>
        <taxon>Leadbetterellaceae</taxon>
        <taxon>Lacihabitans</taxon>
    </lineage>
</organism>